<evidence type="ECO:0000259" key="1">
    <source>
        <dbReference type="PROSITE" id="PS50110"/>
    </source>
</evidence>
<name>A0A644Y356_9ZZZZ</name>
<dbReference type="Gene3D" id="2.40.50.1020">
    <property type="entry name" value="LytTr DNA-binding domain"/>
    <property type="match status" value="1"/>
</dbReference>
<organism evidence="3">
    <name type="scientific">bioreactor metagenome</name>
    <dbReference type="NCBI Taxonomy" id="1076179"/>
    <lineage>
        <taxon>unclassified sequences</taxon>
        <taxon>metagenomes</taxon>
        <taxon>ecological metagenomes</taxon>
    </lineage>
</organism>
<evidence type="ECO:0000313" key="3">
    <source>
        <dbReference type="EMBL" id="MPM22361.1"/>
    </source>
</evidence>
<reference evidence="3" key="1">
    <citation type="submission" date="2019-08" db="EMBL/GenBank/DDBJ databases">
        <authorList>
            <person name="Kucharzyk K."/>
            <person name="Murdoch R.W."/>
            <person name="Higgins S."/>
            <person name="Loffler F."/>
        </authorList>
    </citation>
    <scope>NUCLEOTIDE SEQUENCE</scope>
</reference>
<proteinExistence type="predicted"/>
<dbReference type="InterPro" id="IPR001789">
    <property type="entry name" value="Sig_transdc_resp-reg_receiver"/>
</dbReference>
<evidence type="ECO:0000259" key="2">
    <source>
        <dbReference type="PROSITE" id="PS50930"/>
    </source>
</evidence>
<dbReference type="Gene3D" id="3.40.50.2300">
    <property type="match status" value="1"/>
</dbReference>
<dbReference type="PANTHER" id="PTHR37299">
    <property type="entry name" value="TRANSCRIPTIONAL REGULATOR-RELATED"/>
    <property type="match status" value="1"/>
</dbReference>
<dbReference type="PROSITE" id="PS50110">
    <property type="entry name" value="RESPONSE_REGULATORY"/>
    <property type="match status" value="1"/>
</dbReference>
<feature type="domain" description="HTH LytTR-type" evidence="2">
    <location>
        <begin position="145"/>
        <end position="252"/>
    </location>
</feature>
<sequence>MKAVIVEDEFVAARSLERLIAASGRNIDIVAVLQSVEESVEWFSLNTHPDVVFMDIHLADGDSFAIFEKTDVRCPVIFTTAYDEYALKAFEVNSIDYLLKPITRKSLEKALDKLAHFSPKSNNTDIVSQIVQSIREIKNPYKKNFLIPYRDKLIPLAAEDIAFVYSEFKMAKIVCFNRQSYSMDISLDEFLRQLNPSLFYRANRQYIVSHRAITDLSLWFNGKLSVNLSVATPERIIVSRARSNEFKAWYMENAE</sequence>
<dbReference type="EMBL" id="VSSQ01003793">
    <property type="protein sequence ID" value="MPM22361.1"/>
    <property type="molecule type" value="Genomic_DNA"/>
</dbReference>
<dbReference type="InterPro" id="IPR011006">
    <property type="entry name" value="CheY-like_superfamily"/>
</dbReference>
<dbReference type="SMART" id="SM00448">
    <property type="entry name" value="REC"/>
    <property type="match status" value="1"/>
</dbReference>
<dbReference type="AlphaFoldDB" id="A0A644Y356"/>
<accession>A0A644Y356</accession>
<dbReference type="FunFam" id="3.40.50.2300:FF:000361">
    <property type="entry name" value="Two-component system response regulator"/>
    <property type="match status" value="1"/>
</dbReference>
<dbReference type="Pfam" id="PF04397">
    <property type="entry name" value="LytTR"/>
    <property type="match status" value="1"/>
</dbReference>
<dbReference type="InterPro" id="IPR046947">
    <property type="entry name" value="LytR-like"/>
</dbReference>
<protein>
    <submittedName>
        <fullName evidence="3">Sensory transduction protein LytR</fullName>
    </submittedName>
</protein>
<dbReference type="SUPFAM" id="SSF52172">
    <property type="entry name" value="CheY-like"/>
    <property type="match status" value="1"/>
</dbReference>
<dbReference type="PROSITE" id="PS50930">
    <property type="entry name" value="HTH_LYTTR"/>
    <property type="match status" value="1"/>
</dbReference>
<dbReference type="GO" id="GO:0000156">
    <property type="term" value="F:phosphorelay response regulator activity"/>
    <property type="evidence" value="ECO:0007669"/>
    <property type="project" value="InterPro"/>
</dbReference>
<dbReference type="Pfam" id="PF00072">
    <property type="entry name" value="Response_reg"/>
    <property type="match status" value="1"/>
</dbReference>
<comment type="caution">
    <text evidence="3">The sequence shown here is derived from an EMBL/GenBank/DDBJ whole genome shotgun (WGS) entry which is preliminary data.</text>
</comment>
<dbReference type="InterPro" id="IPR007492">
    <property type="entry name" value="LytTR_DNA-bd_dom"/>
</dbReference>
<dbReference type="GO" id="GO:0003677">
    <property type="term" value="F:DNA binding"/>
    <property type="evidence" value="ECO:0007669"/>
    <property type="project" value="InterPro"/>
</dbReference>
<dbReference type="PANTHER" id="PTHR37299:SF1">
    <property type="entry name" value="STAGE 0 SPORULATION PROTEIN A HOMOLOG"/>
    <property type="match status" value="1"/>
</dbReference>
<feature type="domain" description="Response regulatory" evidence="1">
    <location>
        <begin position="2"/>
        <end position="115"/>
    </location>
</feature>
<gene>
    <name evidence="3" type="primary">lytR_28</name>
    <name evidence="3" type="ORF">SDC9_68813</name>
</gene>
<dbReference type="SMART" id="SM00850">
    <property type="entry name" value="LytTR"/>
    <property type="match status" value="1"/>
</dbReference>